<evidence type="ECO:0000313" key="1">
    <source>
        <dbReference type="EMBL" id="MBZ5713843.1"/>
    </source>
</evidence>
<proteinExistence type="predicted"/>
<comment type="caution">
    <text evidence="1">The sequence shown here is derived from an EMBL/GenBank/DDBJ whole genome shotgun (WGS) entry which is preliminary data.</text>
</comment>
<gene>
    <name evidence="1" type="ORF">K7C98_31825</name>
</gene>
<accession>A0ABS7TZZ0</accession>
<protein>
    <submittedName>
        <fullName evidence="1">Uncharacterized protein</fullName>
    </submittedName>
</protein>
<organism evidence="1 2">
    <name type="scientific">Nannocystis pusilla</name>
    <dbReference type="NCBI Taxonomy" id="889268"/>
    <lineage>
        <taxon>Bacteria</taxon>
        <taxon>Pseudomonadati</taxon>
        <taxon>Myxococcota</taxon>
        <taxon>Polyangia</taxon>
        <taxon>Nannocystales</taxon>
        <taxon>Nannocystaceae</taxon>
        <taxon>Nannocystis</taxon>
    </lineage>
</organism>
<sequence length="136" mass="14899">MSTENHPGDAAPRKRVLIVGLAPKFVDFSQFPGLDEAKLTARLQAAEQAVVAAGFDVTWCLTDVAWERVEPLLRERLAAGEFAAIMIGAGIRMPPPLLLLFERIVNLVHEAAPRARLCFNTSPETTAAAVLRWVRP</sequence>
<reference evidence="1" key="1">
    <citation type="submission" date="2021-08" db="EMBL/GenBank/DDBJ databases">
        <authorList>
            <person name="Stevens D.C."/>
        </authorList>
    </citation>
    <scope>NUCLEOTIDE SEQUENCE</scope>
    <source>
        <strain evidence="1">DSM 53165</strain>
    </source>
</reference>
<dbReference type="Proteomes" id="UP001139031">
    <property type="component" value="Unassembled WGS sequence"/>
</dbReference>
<evidence type="ECO:0000313" key="2">
    <source>
        <dbReference type="Proteomes" id="UP001139031"/>
    </source>
</evidence>
<dbReference type="RefSeq" id="WP_224195577.1">
    <property type="nucleotide sequence ID" value="NZ_JAIRAU010000044.1"/>
</dbReference>
<keyword evidence="2" id="KW-1185">Reference proteome</keyword>
<name>A0ABS7TZZ0_9BACT</name>
<dbReference type="EMBL" id="JAIRAU010000044">
    <property type="protein sequence ID" value="MBZ5713843.1"/>
    <property type="molecule type" value="Genomic_DNA"/>
</dbReference>